<gene>
    <name evidence="1" type="ORF">FYJ33_10835</name>
</gene>
<proteinExistence type="predicted"/>
<sequence length="113" mass="13356">MAHTDNKEWDRCYCLNYCNDDQSKIKGYTEFDADDRRKYAKESKEIQVSKKNVTADYYDTITNKEEFKLTDTAKYKTVNVKDVGDGIKYFFTADNNDEIQLISFNKKEIKTNM</sequence>
<organism evidence="1 2">
    <name type="scientific">Inconstantimicrobium porci</name>
    <dbReference type="NCBI Taxonomy" id="2652291"/>
    <lineage>
        <taxon>Bacteria</taxon>
        <taxon>Bacillati</taxon>
        <taxon>Bacillota</taxon>
        <taxon>Clostridia</taxon>
        <taxon>Eubacteriales</taxon>
        <taxon>Clostridiaceae</taxon>
        <taxon>Inconstantimicrobium</taxon>
    </lineage>
</organism>
<comment type="caution">
    <text evidence="1">The sequence shown here is derived from an EMBL/GenBank/DDBJ whole genome shotgun (WGS) entry which is preliminary data.</text>
</comment>
<evidence type="ECO:0000313" key="2">
    <source>
        <dbReference type="Proteomes" id="UP000460287"/>
    </source>
</evidence>
<reference evidence="1 2" key="1">
    <citation type="submission" date="2019-08" db="EMBL/GenBank/DDBJ databases">
        <title>In-depth cultivation of the pig gut microbiome towards novel bacterial diversity and tailored functional studies.</title>
        <authorList>
            <person name="Wylensek D."/>
            <person name="Hitch T.C.A."/>
            <person name="Clavel T."/>
        </authorList>
    </citation>
    <scope>NUCLEOTIDE SEQUENCE [LARGE SCALE GENOMIC DNA]</scope>
    <source>
        <strain evidence="1 2">WCA-383-APC-5B</strain>
    </source>
</reference>
<accession>A0A7X2MZD9</accession>
<name>A0A7X2MZD9_9CLOT</name>
<dbReference type="RefSeq" id="WP_154531783.1">
    <property type="nucleotide sequence ID" value="NZ_VULX01000017.1"/>
</dbReference>
<evidence type="ECO:0000313" key="1">
    <source>
        <dbReference type="EMBL" id="MSR91886.1"/>
    </source>
</evidence>
<protein>
    <submittedName>
        <fullName evidence="1">Uncharacterized protein</fullName>
    </submittedName>
</protein>
<dbReference type="EMBL" id="VULX01000017">
    <property type="protein sequence ID" value="MSR91886.1"/>
    <property type="molecule type" value="Genomic_DNA"/>
</dbReference>
<keyword evidence="2" id="KW-1185">Reference proteome</keyword>
<dbReference type="AlphaFoldDB" id="A0A7X2MZD9"/>
<dbReference type="Proteomes" id="UP000460287">
    <property type="component" value="Unassembled WGS sequence"/>
</dbReference>